<dbReference type="EMBL" id="CM017328">
    <property type="protein sequence ID" value="KAE8125200.1"/>
    <property type="molecule type" value="Genomic_DNA"/>
</dbReference>
<gene>
    <name evidence="5" type="ORF">FH972_020033</name>
</gene>
<dbReference type="AlphaFoldDB" id="A0A5N6RV60"/>
<name>A0A5N6RV60_9ROSI</name>
<feature type="compositionally biased region" description="Polar residues" evidence="3">
    <location>
        <begin position="224"/>
        <end position="233"/>
    </location>
</feature>
<dbReference type="SUPFAM" id="SSF53901">
    <property type="entry name" value="Thiolase-like"/>
    <property type="match status" value="1"/>
</dbReference>
<evidence type="ECO:0000313" key="6">
    <source>
        <dbReference type="Proteomes" id="UP000327013"/>
    </source>
</evidence>
<feature type="compositionally biased region" description="Low complexity" evidence="3">
    <location>
        <begin position="199"/>
        <end position="219"/>
    </location>
</feature>
<dbReference type="OrthoDB" id="1929806at2759"/>
<dbReference type="GO" id="GO:0006633">
    <property type="term" value="P:fatty acid biosynthetic process"/>
    <property type="evidence" value="ECO:0007669"/>
    <property type="project" value="InterPro"/>
</dbReference>
<evidence type="ECO:0000259" key="4">
    <source>
        <dbReference type="Pfam" id="PF08392"/>
    </source>
</evidence>
<keyword evidence="1" id="KW-0012">Acyltransferase</keyword>
<dbReference type="Pfam" id="PF08392">
    <property type="entry name" value="FAE1_CUT1_RppA"/>
    <property type="match status" value="1"/>
</dbReference>
<keyword evidence="6" id="KW-1185">Reference proteome</keyword>
<feature type="domain" description="FAE" evidence="4">
    <location>
        <begin position="1"/>
        <end position="100"/>
    </location>
</feature>
<dbReference type="GO" id="GO:0016020">
    <property type="term" value="C:membrane"/>
    <property type="evidence" value="ECO:0007669"/>
    <property type="project" value="InterPro"/>
</dbReference>
<dbReference type="InterPro" id="IPR013601">
    <property type="entry name" value="FAE1_typ3_polyketide_synth"/>
</dbReference>
<organism evidence="5 6">
    <name type="scientific">Carpinus fangiana</name>
    <dbReference type="NCBI Taxonomy" id="176857"/>
    <lineage>
        <taxon>Eukaryota</taxon>
        <taxon>Viridiplantae</taxon>
        <taxon>Streptophyta</taxon>
        <taxon>Embryophyta</taxon>
        <taxon>Tracheophyta</taxon>
        <taxon>Spermatophyta</taxon>
        <taxon>Magnoliopsida</taxon>
        <taxon>eudicotyledons</taxon>
        <taxon>Gunneridae</taxon>
        <taxon>Pentapetalae</taxon>
        <taxon>rosids</taxon>
        <taxon>fabids</taxon>
        <taxon>Fagales</taxon>
        <taxon>Betulaceae</taxon>
        <taxon>Carpinus</taxon>
    </lineage>
</organism>
<evidence type="ECO:0000313" key="5">
    <source>
        <dbReference type="EMBL" id="KAE8125200.1"/>
    </source>
</evidence>
<evidence type="ECO:0000256" key="1">
    <source>
        <dbReference type="ARBA" id="ARBA00023315"/>
    </source>
</evidence>
<sequence>MEEFYEDSVATLLSRSRISPSEIDTLVINVSMLSTVPSLAARIINRYKLREDVKAFNLTGMGRSASLISVNLVRNLFKSYKNMYALVVTSESLSPNWYTDQSAIDMRGHDSVHCPNKLPADEDDGDSGKVGLTPIPQKSRFMAWHMQHVIMLNITTAFSDASLSMRSNESPMPMVVLLVGIYEDNLTQTSPATALAPQSNSASSPTMTSSSTSPTFGSPPTTPMLTTTNSLSQPIAMKPTPALKRS</sequence>
<dbReference type="GO" id="GO:0009922">
    <property type="term" value="F:fatty acid elongase activity"/>
    <property type="evidence" value="ECO:0007669"/>
    <property type="project" value="UniProtKB-EC"/>
</dbReference>
<accession>A0A5N6RV60</accession>
<proteinExistence type="predicted"/>
<feature type="region of interest" description="Disordered" evidence="3">
    <location>
        <begin position="193"/>
        <end position="246"/>
    </location>
</feature>
<comment type="catalytic activity">
    <reaction evidence="2">
        <text>a very-long-chain acyl-CoA + malonyl-CoA + H(+) = a very-long-chain 3-oxoacyl-CoA + CO2 + CoA</text>
        <dbReference type="Rhea" id="RHEA:32727"/>
        <dbReference type="ChEBI" id="CHEBI:15378"/>
        <dbReference type="ChEBI" id="CHEBI:16526"/>
        <dbReference type="ChEBI" id="CHEBI:57287"/>
        <dbReference type="ChEBI" id="CHEBI:57384"/>
        <dbReference type="ChEBI" id="CHEBI:90725"/>
        <dbReference type="ChEBI" id="CHEBI:90736"/>
        <dbReference type="EC" id="2.3.1.199"/>
    </reaction>
</comment>
<dbReference type="InterPro" id="IPR016039">
    <property type="entry name" value="Thiolase-like"/>
</dbReference>
<reference evidence="5 6" key="1">
    <citation type="submission" date="2019-06" db="EMBL/GenBank/DDBJ databases">
        <title>A chromosomal-level reference genome of Carpinus fangiana (Coryloideae, Betulaceae).</title>
        <authorList>
            <person name="Yang X."/>
            <person name="Wang Z."/>
            <person name="Zhang L."/>
            <person name="Hao G."/>
            <person name="Liu J."/>
            <person name="Yang Y."/>
        </authorList>
    </citation>
    <scope>NUCLEOTIDE SEQUENCE [LARGE SCALE GENOMIC DNA]</scope>
    <source>
        <strain evidence="5">Cfa_2016G</strain>
        <tissue evidence="5">Leaf</tissue>
    </source>
</reference>
<evidence type="ECO:0000256" key="3">
    <source>
        <dbReference type="SAM" id="MobiDB-lite"/>
    </source>
</evidence>
<evidence type="ECO:0000256" key="2">
    <source>
        <dbReference type="ARBA" id="ARBA00047375"/>
    </source>
</evidence>
<dbReference type="InterPro" id="IPR012392">
    <property type="entry name" value="3-ktacl-CoA_syn"/>
</dbReference>
<dbReference type="PANTHER" id="PTHR31561">
    <property type="entry name" value="3-KETOACYL-COA SYNTHASE"/>
    <property type="match status" value="1"/>
</dbReference>
<keyword evidence="1" id="KW-0808">Transferase</keyword>
<protein>
    <recommendedName>
        <fullName evidence="4">FAE domain-containing protein</fullName>
    </recommendedName>
</protein>
<dbReference type="Proteomes" id="UP000327013">
    <property type="component" value="Chromosome 8"/>
</dbReference>
<dbReference type="Gene3D" id="3.40.47.10">
    <property type="match status" value="1"/>
</dbReference>